<organism evidence="1 2">
    <name type="scientific">Haloflavibacter putidus</name>
    <dbReference type="NCBI Taxonomy" id="2576776"/>
    <lineage>
        <taxon>Bacteria</taxon>
        <taxon>Pseudomonadati</taxon>
        <taxon>Bacteroidota</taxon>
        <taxon>Flavobacteriia</taxon>
        <taxon>Flavobacteriales</taxon>
        <taxon>Flavobacteriaceae</taxon>
        <taxon>Haloflavibacter</taxon>
    </lineage>
</organism>
<comment type="caution">
    <text evidence="1">The sequence shown here is derived from an EMBL/GenBank/DDBJ whole genome shotgun (WGS) entry which is preliminary data.</text>
</comment>
<evidence type="ECO:0000313" key="2">
    <source>
        <dbReference type="Proteomes" id="UP000317169"/>
    </source>
</evidence>
<evidence type="ECO:0000313" key="1">
    <source>
        <dbReference type="EMBL" id="TQD37013.1"/>
    </source>
</evidence>
<gene>
    <name evidence="1" type="ORF">FKR84_10305</name>
</gene>
<protein>
    <recommendedName>
        <fullName evidence="3">PhnB protein</fullName>
    </recommendedName>
</protein>
<dbReference type="EMBL" id="VIAR01000010">
    <property type="protein sequence ID" value="TQD37013.1"/>
    <property type="molecule type" value="Genomic_DNA"/>
</dbReference>
<reference evidence="1 2" key="1">
    <citation type="submission" date="2019-06" db="EMBL/GenBank/DDBJ databases">
        <title>Flavibacter putida gen. nov., sp. nov., a novel marine bacterium of the family Flavobacteriaceae isolated from coastal seawater.</title>
        <authorList>
            <person name="Feng X."/>
        </authorList>
    </citation>
    <scope>NUCLEOTIDE SEQUENCE [LARGE SCALE GENOMIC DNA]</scope>
    <source>
        <strain evidence="1 2">PLHSN227</strain>
    </source>
</reference>
<dbReference type="Gene3D" id="3.10.180.10">
    <property type="entry name" value="2,3-Dihydroxybiphenyl 1,2-Dioxygenase, domain 1"/>
    <property type="match status" value="1"/>
</dbReference>
<dbReference type="InterPro" id="IPR029068">
    <property type="entry name" value="Glyas_Bleomycin-R_OHBP_Dase"/>
</dbReference>
<accession>A0A507ZKB4</accession>
<dbReference type="AlphaFoldDB" id="A0A507ZKB4"/>
<proteinExistence type="predicted"/>
<evidence type="ECO:0008006" key="3">
    <source>
        <dbReference type="Google" id="ProtNLM"/>
    </source>
</evidence>
<name>A0A507ZKB4_9FLAO</name>
<keyword evidence="2" id="KW-1185">Reference proteome</keyword>
<dbReference type="OrthoDB" id="9795306at2"/>
<dbReference type="Proteomes" id="UP000317169">
    <property type="component" value="Unassembled WGS sequence"/>
</dbReference>
<dbReference type="SUPFAM" id="SSF54593">
    <property type="entry name" value="Glyoxalase/Bleomycin resistance protein/Dihydroxybiphenyl dioxygenase"/>
    <property type="match status" value="1"/>
</dbReference>
<sequence length="55" mass="6184">MSVNTIGQDEATRVFNALAENGKITVQLFKTFSESYLGMLTDKSGVNWRINYNLP</sequence>